<feature type="transmembrane region" description="Helical" evidence="1">
    <location>
        <begin position="183"/>
        <end position="206"/>
    </location>
</feature>
<reference evidence="2" key="1">
    <citation type="submission" date="2023-07" db="EMBL/GenBank/DDBJ databases">
        <title>Genomic Encyclopedia of Type Strains, Phase IV (KMG-IV): sequencing the most valuable type-strain genomes for metagenomic binning, comparative biology and taxonomic classification.</title>
        <authorList>
            <person name="Goeker M."/>
        </authorList>
    </citation>
    <scope>NUCLEOTIDE SEQUENCE [LARGE SCALE GENOMIC DNA]</scope>
    <source>
        <strain evidence="2">DSM 21204</strain>
    </source>
</reference>
<accession>A0ABU0LZB7</accession>
<evidence type="ECO:0000256" key="1">
    <source>
        <dbReference type="SAM" id="Phobius"/>
    </source>
</evidence>
<evidence type="ECO:0000313" key="2">
    <source>
        <dbReference type="EMBL" id="MDQ0513930.1"/>
    </source>
</evidence>
<name>A0ABU0LZB7_9BACT</name>
<dbReference type="EMBL" id="JAUSWO010000001">
    <property type="protein sequence ID" value="MDQ0513930.1"/>
    <property type="molecule type" value="Genomic_DNA"/>
</dbReference>
<keyword evidence="1" id="KW-1133">Transmembrane helix</keyword>
<comment type="caution">
    <text evidence="2">The sequence shown here is derived from an EMBL/GenBank/DDBJ whole genome shotgun (WGS) entry which is preliminary data.</text>
</comment>
<protein>
    <recommendedName>
        <fullName evidence="4">ABC-2 type transporter domain-containing protein</fullName>
    </recommendedName>
</protein>
<feature type="transmembrane region" description="Helical" evidence="1">
    <location>
        <begin position="31"/>
        <end position="52"/>
    </location>
</feature>
<gene>
    <name evidence="2" type="ORF">J2Z62_000368</name>
</gene>
<feature type="transmembrane region" description="Helical" evidence="1">
    <location>
        <begin position="114"/>
        <end position="140"/>
    </location>
</feature>
<proteinExistence type="predicted"/>
<feature type="transmembrane region" description="Helical" evidence="1">
    <location>
        <begin position="67"/>
        <end position="93"/>
    </location>
</feature>
<sequence length="282" mass="32400">MEKITYAFKIKSSIFYQLYLMNLFKFVKSPLNLFFTIIFPIIWTFISFYTWGGGNREAVEPNQVHPFIYSVAVIPLMMLTNVSIIYLPTNFGFDRVNNRNKFYLNLNIKAKTYLFSNLFACFTVFLIGWNLITLLSAVILPSERPIISVSQYFALLFVGIFGFITSFCFASIFSFIGNTEKTINVVVMIHFYIVFVTSGVMIPAAFFDINDVWMKYVQYLQPIGATAKLSNSIVGANPGTLASRTPMSWDFNWTLDWLTIVVPIIEAVAAIFIFKKLFNWKI</sequence>
<keyword evidence="1" id="KW-0812">Transmembrane</keyword>
<evidence type="ECO:0008006" key="4">
    <source>
        <dbReference type="Google" id="ProtNLM"/>
    </source>
</evidence>
<dbReference type="RefSeq" id="WP_256547376.1">
    <property type="nucleotide sequence ID" value="NZ_CP101809.1"/>
</dbReference>
<feature type="transmembrane region" description="Helical" evidence="1">
    <location>
        <begin position="152"/>
        <end position="176"/>
    </location>
</feature>
<keyword evidence="1" id="KW-0472">Membrane</keyword>
<dbReference type="Proteomes" id="UP001240643">
    <property type="component" value="Unassembled WGS sequence"/>
</dbReference>
<feature type="transmembrane region" description="Helical" evidence="1">
    <location>
        <begin position="257"/>
        <end position="274"/>
    </location>
</feature>
<organism evidence="2 3">
    <name type="scientific">Mycoplasmoides fastidiosum</name>
    <dbReference type="NCBI Taxonomy" id="92758"/>
    <lineage>
        <taxon>Bacteria</taxon>
        <taxon>Bacillati</taxon>
        <taxon>Mycoplasmatota</taxon>
        <taxon>Mycoplasmoidales</taxon>
        <taxon>Mycoplasmoidaceae</taxon>
        <taxon>Mycoplasmoides</taxon>
    </lineage>
</organism>
<evidence type="ECO:0000313" key="3">
    <source>
        <dbReference type="Proteomes" id="UP001240643"/>
    </source>
</evidence>
<keyword evidence="3" id="KW-1185">Reference proteome</keyword>